<proteinExistence type="predicted"/>
<keyword evidence="1" id="KW-0175">Coiled coil</keyword>
<name>C6VXV6_DYAFD</name>
<feature type="compositionally biased region" description="Polar residues" evidence="2">
    <location>
        <begin position="93"/>
        <end position="104"/>
    </location>
</feature>
<dbReference type="EMBL" id="CP001619">
    <property type="protein sequence ID" value="ACT95139.1"/>
    <property type="molecule type" value="Genomic_DNA"/>
</dbReference>
<protein>
    <recommendedName>
        <fullName evidence="5">YtxH domain-containing protein</fullName>
    </recommendedName>
</protein>
<dbReference type="RefSeq" id="WP_015813383.1">
    <property type="nucleotide sequence ID" value="NC_013037.1"/>
</dbReference>
<evidence type="ECO:0008006" key="5">
    <source>
        <dbReference type="Google" id="ProtNLM"/>
    </source>
</evidence>
<reference evidence="3 4" key="1">
    <citation type="journal article" date="2009" name="Stand. Genomic Sci.">
        <title>Complete genome sequence of Dyadobacter fermentans type strain (NS114).</title>
        <authorList>
            <person name="Lang E."/>
            <person name="Lapidus A."/>
            <person name="Chertkov O."/>
            <person name="Brettin T."/>
            <person name="Detter J.C."/>
            <person name="Han C."/>
            <person name="Copeland A."/>
            <person name="Glavina Del Rio T."/>
            <person name="Nolan M."/>
            <person name="Chen F."/>
            <person name="Lucas S."/>
            <person name="Tice H."/>
            <person name="Cheng J.F."/>
            <person name="Land M."/>
            <person name="Hauser L."/>
            <person name="Chang Y.J."/>
            <person name="Jeffries C.D."/>
            <person name="Kopitz M."/>
            <person name="Bruce D."/>
            <person name="Goodwin L."/>
            <person name="Pitluck S."/>
            <person name="Ovchinnikova G."/>
            <person name="Pati A."/>
            <person name="Ivanova N."/>
            <person name="Mavrommatis K."/>
            <person name="Chen A."/>
            <person name="Palaniappan K."/>
            <person name="Chain P."/>
            <person name="Bristow J."/>
            <person name="Eisen J.A."/>
            <person name="Markowitz V."/>
            <person name="Hugenholtz P."/>
            <person name="Goker M."/>
            <person name="Rohde M."/>
            <person name="Kyrpides N.C."/>
            <person name="Klenk H.P."/>
        </authorList>
    </citation>
    <scope>NUCLEOTIDE SEQUENCE [LARGE SCALE GENOMIC DNA]</scope>
    <source>
        <strain evidence="4">ATCC 700827 / DSM 18053 / CIP 107007 / KCTC 52180 / NS114</strain>
    </source>
</reference>
<feature type="coiled-coil region" evidence="1">
    <location>
        <begin position="27"/>
        <end position="54"/>
    </location>
</feature>
<dbReference type="HOGENOM" id="CLU_2248158_0_0_10"/>
<keyword evidence="4" id="KW-1185">Reference proteome</keyword>
<dbReference type="KEGG" id="dfe:Dfer_3935"/>
<accession>C6VXV6</accession>
<dbReference type="AlphaFoldDB" id="C6VXV6"/>
<organism evidence="3 4">
    <name type="scientific">Dyadobacter fermentans (strain ATCC 700827 / DSM 18053 / CIP 107007 / KCTC 52180 / NS114)</name>
    <dbReference type="NCBI Taxonomy" id="471854"/>
    <lineage>
        <taxon>Bacteria</taxon>
        <taxon>Pseudomonadati</taxon>
        <taxon>Bacteroidota</taxon>
        <taxon>Cytophagia</taxon>
        <taxon>Cytophagales</taxon>
        <taxon>Spirosomataceae</taxon>
        <taxon>Dyadobacter</taxon>
    </lineage>
</organism>
<sequence>MSINAKHLATFILGAAAGVAAHKYLQTEEGEKLLEDLKTKANNLKAEAEGAIDKAPEYFEELKTKGAETLKGNFPDAEGFFKDLFEKFKGTKGSASSGTDVTTPTPDPIS</sequence>
<evidence type="ECO:0000313" key="3">
    <source>
        <dbReference type="EMBL" id="ACT95139.1"/>
    </source>
</evidence>
<dbReference type="eggNOG" id="ENOG5032W3X">
    <property type="taxonomic scope" value="Bacteria"/>
</dbReference>
<evidence type="ECO:0000313" key="4">
    <source>
        <dbReference type="Proteomes" id="UP000002011"/>
    </source>
</evidence>
<gene>
    <name evidence="3" type="ordered locus">Dfer_3935</name>
</gene>
<evidence type="ECO:0000256" key="2">
    <source>
        <dbReference type="SAM" id="MobiDB-lite"/>
    </source>
</evidence>
<dbReference type="Proteomes" id="UP000002011">
    <property type="component" value="Chromosome"/>
</dbReference>
<dbReference type="OrthoDB" id="959380at2"/>
<feature type="region of interest" description="Disordered" evidence="2">
    <location>
        <begin position="90"/>
        <end position="110"/>
    </location>
</feature>
<evidence type="ECO:0000256" key="1">
    <source>
        <dbReference type="SAM" id="Coils"/>
    </source>
</evidence>